<evidence type="ECO:0000256" key="1">
    <source>
        <dbReference type="SAM" id="MobiDB-lite"/>
    </source>
</evidence>
<feature type="compositionally biased region" description="Low complexity" evidence="1">
    <location>
        <begin position="52"/>
        <end position="65"/>
    </location>
</feature>
<reference evidence="2 3" key="1">
    <citation type="submission" date="2020-01" db="EMBL/GenBank/DDBJ databases">
        <authorList>
            <person name="Palmer J.M."/>
        </authorList>
    </citation>
    <scope>NUCLEOTIDE SEQUENCE [LARGE SCALE GENOMIC DNA]</scope>
    <source>
        <strain evidence="2 3">TWF970</strain>
    </source>
</reference>
<dbReference type="AlphaFoldDB" id="A0A7C8R4H5"/>
<accession>A0A7C8R4H5</accession>
<evidence type="ECO:0000313" key="2">
    <source>
        <dbReference type="EMBL" id="KAF3267253.1"/>
    </source>
</evidence>
<organism evidence="2 3">
    <name type="scientific">Orbilia oligospora</name>
    <name type="common">Nematode-trapping fungus</name>
    <name type="synonym">Arthrobotrys oligospora</name>
    <dbReference type="NCBI Taxonomy" id="2813651"/>
    <lineage>
        <taxon>Eukaryota</taxon>
        <taxon>Fungi</taxon>
        <taxon>Dikarya</taxon>
        <taxon>Ascomycota</taxon>
        <taxon>Pezizomycotina</taxon>
        <taxon>Orbiliomycetes</taxon>
        <taxon>Orbiliales</taxon>
        <taxon>Orbiliaceae</taxon>
        <taxon>Orbilia</taxon>
    </lineage>
</organism>
<evidence type="ECO:0000313" key="3">
    <source>
        <dbReference type="Proteomes" id="UP000474640"/>
    </source>
</evidence>
<feature type="region of interest" description="Disordered" evidence="1">
    <location>
        <begin position="39"/>
        <end position="79"/>
    </location>
</feature>
<dbReference type="Proteomes" id="UP000474640">
    <property type="component" value="Unassembled WGS sequence"/>
</dbReference>
<feature type="non-terminal residue" evidence="2">
    <location>
        <position position="1"/>
    </location>
</feature>
<comment type="caution">
    <text evidence="2">The sequence shown here is derived from an EMBL/GenBank/DDBJ whole genome shotgun (WGS) entry which is preliminary data.</text>
</comment>
<gene>
    <name evidence="2" type="ORF">TWF970_002648</name>
</gene>
<protein>
    <submittedName>
        <fullName evidence="2">Uncharacterized protein</fullName>
    </submittedName>
</protein>
<feature type="non-terminal residue" evidence="2">
    <location>
        <position position="473"/>
    </location>
</feature>
<name>A0A7C8R4H5_ORBOL</name>
<proteinExistence type="predicted"/>
<dbReference type="EMBL" id="JAABOJ010000174">
    <property type="protein sequence ID" value="KAF3267253.1"/>
    <property type="molecule type" value="Genomic_DNA"/>
</dbReference>
<sequence length="473" mass="54962">SDPEPRNPIVHLRATQQQPLTEQLLSTIDLSEAYEQHPVPPLLSDWDNDAYFPSSPSSKDSFSSTSDDEESPLVSGNIHSPDCNDKTHTWVDWTTKGDQEYIRCLDCYVGCGGYNYAREHKWTDKIELREALYRANLDLFGELYANHFETYHLAISAEHSVETHDPLPSYPMVGESKLREKVGCHLCIGRIAEYTLYNDTFYLCPGCYSDWYYYTGHATALNIVFEDDLGQHTCSTCPEEPQFQTYIQLLVHTDECVQKLRPSFFKDLLTYKQNIEFPLDGHLLLHGSVPDEGKSCHMCSEIATSLLYGQLYLCSEHQHTWRERTGFVHFADIRENQKQPEYQCGICYGTEKSWNDLLDHYLEKHILWIRATESPFRRSGLKLINERKVQNDKIPSAGYELDLVTYLENQEKKISYPIDNLNQTCHGDYFHNSKKSCEFCKKTPRKLYYDELLLCNKHANKWTLRTGHAHYLK</sequence>